<sequence length="112" mass="12699">MAIETFTWEPDDEATSDGTFRVRKSKFGDGYVQTSGDGLNSEEDPWSLTFGGTEEEVAPILDFVRRHGGYRSFLWTPPGDDLGMYQCPTFRRQRRPGGIVTLSLSFERAYHP</sequence>
<evidence type="ECO:0008006" key="3">
    <source>
        <dbReference type="Google" id="ProtNLM"/>
    </source>
</evidence>
<evidence type="ECO:0000313" key="2">
    <source>
        <dbReference type="Proteomes" id="UP000186736"/>
    </source>
</evidence>
<evidence type="ECO:0000313" key="1">
    <source>
        <dbReference type="EMBL" id="OLS61895.1"/>
    </source>
</evidence>
<protein>
    <recommendedName>
        <fullName evidence="3">Phage tail protein</fullName>
    </recommendedName>
</protein>
<dbReference type="Proteomes" id="UP000186736">
    <property type="component" value="Unassembled WGS sequence"/>
</dbReference>
<organism evidence="1 2">
    <name type="scientific">Pseudomonas putida</name>
    <name type="common">Arthrobacter siderocapsulatus</name>
    <dbReference type="NCBI Taxonomy" id="303"/>
    <lineage>
        <taxon>Bacteria</taxon>
        <taxon>Pseudomonadati</taxon>
        <taxon>Pseudomonadota</taxon>
        <taxon>Gammaproteobacteria</taxon>
        <taxon>Pseudomonadales</taxon>
        <taxon>Pseudomonadaceae</taxon>
        <taxon>Pseudomonas</taxon>
    </lineage>
</organism>
<dbReference type="InterPro" id="IPR010265">
    <property type="entry name" value="Phage_lambda_TipM"/>
</dbReference>
<accession>A0A1Q9R3F6</accession>
<reference evidence="1 2" key="1">
    <citation type="submission" date="2016-10" db="EMBL/GenBank/DDBJ databases">
        <title>Genome Sequence of Pseudomonas putida GM4FR.</title>
        <authorList>
            <person name="Poehlein A."/>
            <person name="Wemheuer F."/>
            <person name="Hollensteiner J."/>
            <person name="Wemheuer B."/>
        </authorList>
    </citation>
    <scope>NUCLEOTIDE SEQUENCE [LARGE SCALE GENOMIC DNA]</scope>
    <source>
        <strain evidence="1 2">GM4FR</strain>
    </source>
</reference>
<dbReference type="OrthoDB" id="8607203at2"/>
<proteinExistence type="predicted"/>
<dbReference type="EMBL" id="MKZO01000026">
    <property type="protein sequence ID" value="OLS61895.1"/>
    <property type="molecule type" value="Genomic_DNA"/>
</dbReference>
<dbReference type="RefSeq" id="WP_075804076.1">
    <property type="nucleotide sequence ID" value="NZ_MKZO01000026.1"/>
</dbReference>
<comment type="caution">
    <text evidence="1">The sequence shown here is derived from an EMBL/GenBank/DDBJ whole genome shotgun (WGS) entry which is preliminary data.</text>
</comment>
<gene>
    <name evidence="1" type="ORF">PSEMO_32680</name>
</gene>
<dbReference type="AlphaFoldDB" id="A0A1Q9R3F6"/>
<name>A0A1Q9R3F6_PSEPU</name>
<dbReference type="Pfam" id="PF05939">
    <property type="entry name" value="Phage_min_tail"/>
    <property type="match status" value="1"/>
</dbReference>